<protein>
    <submittedName>
        <fullName evidence="2">Uncharacterized protein</fullName>
    </submittedName>
</protein>
<comment type="caution">
    <text evidence="2">The sequence shown here is derived from an EMBL/GenBank/DDBJ whole genome shotgun (WGS) entry which is preliminary data.</text>
</comment>
<dbReference type="AlphaFoldDB" id="A0AA40C564"/>
<name>A0AA40C564_9PEZI</name>
<sequence length="239" mass="26685">MPEIIDLTGSEPDDPPDYSSEYWPIDLTDASLKREATDEATDETAAPANADAGADAGAEQMRALERTDWPIFDALYYDVNKVAEALGFAVTKRRTSNRGPDGIPRRVDLECFEAKQRNKSVATGKRALSKTTKKECLWKAKAVFFVEPINAWKFAIIYEDHCHPVINNFAPFFPVHRRLARTKDVVARILSYSKQPKNTSSDIASLIRKDFPGVQIKPRDCINIIAAEKVRVGGMLTPT</sequence>
<organism evidence="2 3">
    <name type="scientific">Bombardia bombarda</name>
    <dbReference type="NCBI Taxonomy" id="252184"/>
    <lineage>
        <taxon>Eukaryota</taxon>
        <taxon>Fungi</taxon>
        <taxon>Dikarya</taxon>
        <taxon>Ascomycota</taxon>
        <taxon>Pezizomycotina</taxon>
        <taxon>Sordariomycetes</taxon>
        <taxon>Sordariomycetidae</taxon>
        <taxon>Sordariales</taxon>
        <taxon>Lasiosphaeriaceae</taxon>
        <taxon>Bombardia</taxon>
    </lineage>
</organism>
<feature type="compositionally biased region" description="Low complexity" evidence="1">
    <location>
        <begin position="43"/>
        <end position="57"/>
    </location>
</feature>
<evidence type="ECO:0000313" key="2">
    <source>
        <dbReference type="EMBL" id="KAK0625445.1"/>
    </source>
</evidence>
<feature type="region of interest" description="Disordered" evidence="1">
    <location>
        <begin position="1"/>
        <end position="57"/>
    </location>
</feature>
<evidence type="ECO:0000256" key="1">
    <source>
        <dbReference type="SAM" id="MobiDB-lite"/>
    </source>
</evidence>
<dbReference type="EMBL" id="JAULSR010000003">
    <property type="protein sequence ID" value="KAK0625445.1"/>
    <property type="molecule type" value="Genomic_DNA"/>
</dbReference>
<dbReference type="Proteomes" id="UP001174934">
    <property type="component" value="Unassembled WGS sequence"/>
</dbReference>
<reference evidence="2" key="1">
    <citation type="submission" date="2023-06" db="EMBL/GenBank/DDBJ databases">
        <title>Genome-scale phylogeny and comparative genomics of the fungal order Sordariales.</title>
        <authorList>
            <consortium name="Lawrence Berkeley National Laboratory"/>
            <person name="Hensen N."/>
            <person name="Bonometti L."/>
            <person name="Westerberg I."/>
            <person name="Brannstrom I.O."/>
            <person name="Guillou S."/>
            <person name="Cros-Aarteil S."/>
            <person name="Calhoun S."/>
            <person name="Haridas S."/>
            <person name="Kuo A."/>
            <person name="Mondo S."/>
            <person name="Pangilinan J."/>
            <person name="Riley R."/>
            <person name="LaButti K."/>
            <person name="Andreopoulos B."/>
            <person name="Lipzen A."/>
            <person name="Chen C."/>
            <person name="Yanf M."/>
            <person name="Daum C."/>
            <person name="Ng V."/>
            <person name="Clum A."/>
            <person name="Steindorff A."/>
            <person name="Ohm R."/>
            <person name="Martin F."/>
            <person name="Silar P."/>
            <person name="Natvig D."/>
            <person name="Lalanne C."/>
            <person name="Gautier V."/>
            <person name="Ament-velasquez S.L."/>
            <person name="Kruys A."/>
            <person name="Hutchinson M.I."/>
            <person name="Powell A.J."/>
            <person name="Barry K."/>
            <person name="Miller A.N."/>
            <person name="Grigoriev I.V."/>
            <person name="Debuchy R."/>
            <person name="Gladieux P."/>
            <person name="Thoren M.H."/>
            <person name="Johannesson H."/>
        </authorList>
    </citation>
    <scope>NUCLEOTIDE SEQUENCE</scope>
    <source>
        <strain evidence="2">SMH3391-2</strain>
    </source>
</reference>
<gene>
    <name evidence="2" type="ORF">B0T17DRAFT_532827</name>
</gene>
<evidence type="ECO:0000313" key="3">
    <source>
        <dbReference type="Proteomes" id="UP001174934"/>
    </source>
</evidence>
<keyword evidence="3" id="KW-1185">Reference proteome</keyword>
<accession>A0AA40C564</accession>
<proteinExistence type="predicted"/>